<comment type="similarity">
    <text evidence="2">Belongs to the bacterial solute-binding protein 1 family.</text>
</comment>
<keyword evidence="7" id="KW-1185">Reference proteome</keyword>
<feature type="chain" id="PRO_5045222019" evidence="5">
    <location>
        <begin position="23"/>
        <end position="447"/>
    </location>
</feature>
<proteinExistence type="inferred from homology"/>
<reference evidence="7" key="1">
    <citation type="journal article" date="2019" name="Int. J. Syst. Evol. Microbiol.">
        <title>The Global Catalogue of Microorganisms (GCM) 10K type strain sequencing project: providing services to taxonomists for standard genome sequencing and annotation.</title>
        <authorList>
            <consortium name="The Broad Institute Genomics Platform"/>
            <consortium name="The Broad Institute Genome Sequencing Center for Infectious Disease"/>
            <person name="Wu L."/>
            <person name="Ma J."/>
        </authorList>
    </citation>
    <scope>NUCLEOTIDE SEQUENCE [LARGE SCALE GENOMIC DNA]</scope>
    <source>
        <strain evidence="7">JCM 12165</strain>
    </source>
</reference>
<gene>
    <name evidence="6" type="ORF">ACFSCY_17515</name>
</gene>
<dbReference type="InterPro" id="IPR006311">
    <property type="entry name" value="TAT_signal"/>
</dbReference>
<dbReference type="Pfam" id="PF13416">
    <property type="entry name" value="SBP_bac_8"/>
    <property type="match status" value="1"/>
</dbReference>
<keyword evidence="3" id="KW-0813">Transport</keyword>
<dbReference type="Gene3D" id="3.40.190.10">
    <property type="entry name" value="Periplasmic binding protein-like II"/>
    <property type="match status" value="2"/>
</dbReference>
<dbReference type="InterPro" id="IPR050490">
    <property type="entry name" value="Bact_solute-bd_prot1"/>
</dbReference>
<sequence length="447" mass="48430">MIISRRNFLILSGAAALTPVLASCGSGSGGGLQYWGAFQDQQQQDYFKKERVDAFRGSAQVRMTVKPNDTIDQLTQTALAAGTGPDLVLTPGPAQVAAYAGAGYLLPLEQYSQKYGWDSALASWALEASRVDGKLVCLPAGYETMMLIYNPATLEQHGWKVPTNRTEFEAICTEAKAKGLMPVAAGNADWRAASEWWVTFALNHYAGPDAVYSALQGQTPWTDPVFADAINLLSGYYQRGWWGGAVDSYFTNTFPNLYAALASGDAVFMITGSWATSEILPYFGAPAGNDATWDWAPLFPLRDGVPAEVWDLGIGQTLSINAKSANPDAAAEYLNFLETDPKRQAQGIAEASLQPAPVHLSEADFPASVDERLVRLYTKLSNAATIGYTTWTFWPQQTDTDLYTNFDKVITGQLSTQDYLAGLDGVFRNELAARKVPPAPTPTGLAR</sequence>
<evidence type="ECO:0000313" key="7">
    <source>
        <dbReference type="Proteomes" id="UP001597145"/>
    </source>
</evidence>
<evidence type="ECO:0000256" key="2">
    <source>
        <dbReference type="ARBA" id="ARBA00008520"/>
    </source>
</evidence>
<evidence type="ECO:0000256" key="5">
    <source>
        <dbReference type="SAM" id="SignalP"/>
    </source>
</evidence>
<evidence type="ECO:0000256" key="1">
    <source>
        <dbReference type="ARBA" id="ARBA00004196"/>
    </source>
</evidence>
<name>A0ABW4FM67_9PSEU</name>
<dbReference type="PROSITE" id="PS51257">
    <property type="entry name" value="PROKAR_LIPOPROTEIN"/>
    <property type="match status" value="1"/>
</dbReference>
<keyword evidence="4 5" id="KW-0732">Signal</keyword>
<comment type="caution">
    <text evidence="6">The sequence shown here is derived from an EMBL/GenBank/DDBJ whole genome shotgun (WGS) entry which is preliminary data.</text>
</comment>
<evidence type="ECO:0000256" key="4">
    <source>
        <dbReference type="ARBA" id="ARBA00022729"/>
    </source>
</evidence>
<protein>
    <submittedName>
        <fullName evidence="6">ABC transporter substrate-binding protein</fullName>
    </submittedName>
</protein>
<evidence type="ECO:0000313" key="6">
    <source>
        <dbReference type="EMBL" id="MFD1531237.1"/>
    </source>
</evidence>
<evidence type="ECO:0000256" key="3">
    <source>
        <dbReference type="ARBA" id="ARBA00022448"/>
    </source>
</evidence>
<dbReference type="RefSeq" id="WP_343973639.1">
    <property type="nucleotide sequence ID" value="NZ_BAAAJG010000004.1"/>
</dbReference>
<dbReference type="PANTHER" id="PTHR43649">
    <property type="entry name" value="ARABINOSE-BINDING PROTEIN-RELATED"/>
    <property type="match status" value="1"/>
</dbReference>
<dbReference type="Proteomes" id="UP001597145">
    <property type="component" value="Unassembled WGS sequence"/>
</dbReference>
<dbReference type="EMBL" id="JBHUCP010000010">
    <property type="protein sequence ID" value="MFD1531237.1"/>
    <property type="molecule type" value="Genomic_DNA"/>
</dbReference>
<accession>A0ABW4FM67</accession>
<dbReference type="PANTHER" id="PTHR43649:SF31">
    <property type="entry name" value="SN-GLYCEROL-3-PHOSPHATE-BINDING PERIPLASMIC PROTEIN UGPB"/>
    <property type="match status" value="1"/>
</dbReference>
<dbReference type="SUPFAM" id="SSF53850">
    <property type="entry name" value="Periplasmic binding protein-like II"/>
    <property type="match status" value="1"/>
</dbReference>
<dbReference type="InterPro" id="IPR006059">
    <property type="entry name" value="SBP"/>
</dbReference>
<feature type="signal peptide" evidence="5">
    <location>
        <begin position="1"/>
        <end position="22"/>
    </location>
</feature>
<dbReference type="PROSITE" id="PS51318">
    <property type="entry name" value="TAT"/>
    <property type="match status" value="1"/>
</dbReference>
<organism evidence="6 7">
    <name type="scientific">Pseudonocardia aurantiaca</name>
    <dbReference type="NCBI Taxonomy" id="75290"/>
    <lineage>
        <taxon>Bacteria</taxon>
        <taxon>Bacillati</taxon>
        <taxon>Actinomycetota</taxon>
        <taxon>Actinomycetes</taxon>
        <taxon>Pseudonocardiales</taxon>
        <taxon>Pseudonocardiaceae</taxon>
        <taxon>Pseudonocardia</taxon>
    </lineage>
</organism>
<comment type="subcellular location">
    <subcellularLocation>
        <location evidence="1">Cell envelope</location>
    </subcellularLocation>
</comment>